<dbReference type="InterPro" id="IPR020603">
    <property type="entry name" value="MraZ_dom"/>
</dbReference>
<keyword evidence="2 7" id="KW-0963">Cytoplasm</keyword>
<evidence type="ECO:0000313" key="10">
    <source>
        <dbReference type="Proteomes" id="UP000678374"/>
    </source>
</evidence>
<feature type="domain" description="SpoVT-AbrB" evidence="8">
    <location>
        <begin position="5"/>
        <end position="51"/>
    </location>
</feature>
<keyword evidence="10" id="KW-1185">Reference proteome</keyword>
<comment type="caution">
    <text evidence="9">The sequence shown here is derived from an EMBL/GenBank/DDBJ whole genome shotgun (WGS) entry which is preliminary data.</text>
</comment>
<keyword evidence="5 7" id="KW-0238">DNA-binding</keyword>
<evidence type="ECO:0000256" key="7">
    <source>
        <dbReference type="HAMAP-Rule" id="MF_01008"/>
    </source>
</evidence>
<evidence type="ECO:0000256" key="2">
    <source>
        <dbReference type="ARBA" id="ARBA00022490"/>
    </source>
</evidence>
<evidence type="ECO:0000256" key="5">
    <source>
        <dbReference type="ARBA" id="ARBA00023125"/>
    </source>
</evidence>
<proteinExistence type="inferred from homology"/>
<feature type="domain" description="SpoVT-AbrB" evidence="8">
    <location>
        <begin position="77"/>
        <end position="120"/>
    </location>
</feature>
<dbReference type="Pfam" id="PF02381">
    <property type="entry name" value="MraZ"/>
    <property type="match status" value="2"/>
</dbReference>
<dbReference type="HAMAP" id="MF_01008">
    <property type="entry name" value="MraZ"/>
    <property type="match status" value="1"/>
</dbReference>
<dbReference type="CDD" id="cd16320">
    <property type="entry name" value="MraZ_N"/>
    <property type="match status" value="1"/>
</dbReference>
<dbReference type="InterPro" id="IPR038619">
    <property type="entry name" value="MraZ_sf"/>
</dbReference>
<sequence length="142" mass="15639">MFQGESALTLDGKGRVTVPARFRDALAALCAGQMTLTKHPSRCLLLFPRPAWVEFRAKLMALPMGSEAWRRLFIGSAMDVDIDGGSRVLLSPELREWAGLGKELMLVGMGSRMEIWDRARYLANEEATLAGPMPDGLANMVM</sequence>
<dbReference type="InterPro" id="IPR037914">
    <property type="entry name" value="SpoVT-AbrB_sf"/>
</dbReference>
<dbReference type="Gene3D" id="3.40.1550.20">
    <property type="entry name" value="Transcriptional regulator MraZ domain"/>
    <property type="match status" value="1"/>
</dbReference>
<dbReference type="GO" id="GO:0003700">
    <property type="term" value="F:DNA-binding transcription factor activity"/>
    <property type="evidence" value="ECO:0007669"/>
    <property type="project" value="UniProtKB-UniRule"/>
</dbReference>
<keyword evidence="4 7" id="KW-0805">Transcription regulation</keyword>
<gene>
    <name evidence="7 9" type="primary">mraZ</name>
    <name evidence="9" type="ORF">KAK06_04520</name>
</gene>
<dbReference type="InterPro" id="IPR035642">
    <property type="entry name" value="MraZ_N"/>
</dbReference>
<dbReference type="GO" id="GO:0000976">
    <property type="term" value="F:transcription cis-regulatory region binding"/>
    <property type="evidence" value="ECO:0007669"/>
    <property type="project" value="TreeGrafter"/>
</dbReference>
<dbReference type="EMBL" id="JAGQDE010000003">
    <property type="protein sequence ID" value="MBQ0958212.1"/>
    <property type="molecule type" value="Genomic_DNA"/>
</dbReference>
<dbReference type="InterPro" id="IPR007159">
    <property type="entry name" value="SpoVT-AbrB_dom"/>
</dbReference>
<keyword evidence="6 7" id="KW-0804">Transcription</keyword>
<comment type="similarity">
    <text evidence="7">Belongs to the MraZ family.</text>
</comment>
<dbReference type="GO" id="GO:0005737">
    <property type="term" value="C:cytoplasm"/>
    <property type="evidence" value="ECO:0007669"/>
    <property type="project" value="UniProtKB-UniRule"/>
</dbReference>
<keyword evidence="3" id="KW-0677">Repeat</keyword>
<dbReference type="PROSITE" id="PS51740">
    <property type="entry name" value="SPOVT_ABRB"/>
    <property type="match status" value="2"/>
</dbReference>
<evidence type="ECO:0000313" key="9">
    <source>
        <dbReference type="EMBL" id="MBQ0958212.1"/>
    </source>
</evidence>
<reference evidence="9" key="1">
    <citation type="submission" date="2021-04" db="EMBL/GenBank/DDBJ databases">
        <title>The genome sequence of Ideonella sp. 4Y11.</title>
        <authorList>
            <person name="Liu Y."/>
        </authorList>
    </citation>
    <scope>NUCLEOTIDE SEQUENCE</scope>
    <source>
        <strain evidence="9">4Y11</strain>
    </source>
</reference>
<evidence type="ECO:0000256" key="6">
    <source>
        <dbReference type="ARBA" id="ARBA00023163"/>
    </source>
</evidence>
<dbReference type="Proteomes" id="UP000678374">
    <property type="component" value="Unassembled WGS sequence"/>
</dbReference>
<name>A0A941BI44_9BURK</name>
<dbReference type="SUPFAM" id="SSF89447">
    <property type="entry name" value="AbrB/MazE/MraZ-like"/>
    <property type="match status" value="1"/>
</dbReference>
<dbReference type="InterPro" id="IPR035644">
    <property type="entry name" value="MraZ_C"/>
</dbReference>
<comment type="subcellular location">
    <subcellularLocation>
        <location evidence="7">Cytoplasm</location>
        <location evidence="7">Nucleoid</location>
    </subcellularLocation>
</comment>
<organism evidence="9 10">
    <name type="scientific">Ideonella aquatica</name>
    <dbReference type="NCBI Taxonomy" id="2824119"/>
    <lineage>
        <taxon>Bacteria</taxon>
        <taxon>Pseudomonadati</taxon>
        <taxon>Pseudomonadota</taxon>
        <taxon>Betaproteobacteria</taxon>
        <taxon>Burkholderiales</taxon>
        <taxon>Sphaerotilaceae</taxon>
        <taxon>Ideonella</taxon>
    </lineage>
</organism>
<protein>
    <recommendedName>
        <fullName evidence="1 7">Transcriptional regulator MraZ</fullName>
    </recommendedName>
</protein>
<dbReference type="GO" id="GO:2000143">
    <property type="term" value="P:negative regulation of DNA-templated transcription initiation"/>
    <property type="evidence" value="ECO:0007669"/>
    <property type="project" value="TreeGrafter"/>
</dbReference>
<evidence type="ECO:0000256" key="3">
    <source>
        <dbReference type="ARBA" id="ARBA00022737"/>
    </source>
</evidence>
<evidence type="ECO:0000256" key="4">
    <source>
        <dbReference type="ARBA" id="ARBA00023015"/>
    </source>
</evidence>
<evidence type="ECO:0000256" key="1">
    <source>
        <dbReference type="ARBA" id="ARBA00013860"/>
    </source>
</evidence>
<dbReference type="InterPro" id="IPR003444">
    <property type="entry name" value="MraZ"/>
</dbReference>
<evidence type="ECO:0000259" key="8">
    <source>
        <dbReference type="PROSITE" id="PS51740"/>
    </source>
</evidence>
<dbReference type="RefSeq" id="WP_210801087.1">
    <property type="nucleotide sequence ID" value="NZ_JAGQDE010000003.1"/>
</dbReference>
<comment type="subunit">
    <text evidence="7">Forms oligomers.</text>
</comment>
<dbReference type="PANTHER" id="PTHR34701:SF1">
    <property type="entry name" value="TRANSCRIPTIONAL REGULATOR MRAZ"/>
    <property type="match status" value="1"/>
</dbReference>
<dbReference type="AlphaFoldDB" id="A0A941BI44"/>
<dbReference type="PANTHER" id="PTHR34701">
    <property type="entry name" value="TRANSCRIPTIONAL REGULATOR MRAZ"/>
    <property type="match status" value="1"/>
</dbReference>
<accession>A0A941BI44</accession>
<dbReference type="CDD" id="cd16321">
    <property type="entry name" value="MraZ_C"/>
    <property type="match status" value="1"/>
</dbReference>
<dbReference type="GO" id="GO:0009295">
    <property type="term" value="C:nucleoid"/>
    <property type="evidence" value="ECO:0007669"/>
    <property type="project" value="UniProtKB-SubCell"/>
</dbReference>